<feature type="compositionally biased region" description="Polar residues" evidence="1">
    <location>
        <begin position="156"/>
        <end position="170"/>
    </location>
</feature>
<dbReference type="GeneID" id="37032844"/>
<dbReference type="InParanoid" id="A0A316W968"/>
<feature type="compositionally biased region" description="Low complexity" evidence="1">
    <location>
        <begin position="792"/>
        <end position="806"/>
    </location>
</feature>
<dbReference type="EMBL" id="KZ819356">
    <property type="protein sequence ID" value="PWN45301.1"/>
    <property type="molecule type" value="Genomic_DNA"/>
</dbReference>
<feature type="compositionally biased region" description="Low complexity" evidence="1">
    <location>
        <begin position="396"/>
        <end position="410"/>
    </location>
</feature>
<evidence type="ECO:0000256" key="1">
    <source>
        <dbReference type="SAM" id="MobiDB-lite"/>
    </source>
</evidence>
<feature type="region of interest" description="Disordered" evidence="1">
    <location>
        <begin position="769"/>
        <end position="809"/>
    </location>
</feature>
<protein>
    <submittedName>
        <fullName evidence="2">Uncharacterized protein</fullName>
    </submittedName>
</protein>
<feature type="compositionally biased region" description="Polar residues" evidence="1">
    <location>
        <begin position="228"/>
        <end position="239"/>
    </location>
</feature>
<feature type="compositionally biased region" description="Polar residues" evidence="1">
    <location>
        <begin position="650"/>
        <end position="672"/>
    </location>
</feature>
<feature type="compositionally biased region" description="Low complexity" evidence="1">
    <location>
        <begin position="248"/>
        <end position="257"/>
    </location>
</feature>
<reference evidence="2 3" key="1">
    <citation type="journal article" date="2018" name="Mol. Biol. Evol.">
        <title>Broad Genomic Sampling Reveals a Smut Pathogenic Ancestry of the Fungal Clade Ustilaginomycotina.</title>
        <authorList>
            <person name="Kijpornyongpan T."/>
            <person name="Mondo S.J."/>
            <person name="Barry K."/>
            <person name="Sandor L."/>
            <person name="Lee J."/>
            <person name="Lipzen A."/>
            <person name="Pangilinan J."/>
            <person name="LaButti K."/>
            <person name="Hainaut M."/>
            <person name="Henrissat B."/>
            <person name="Grigoriev I.V."/>
            <person name="Spatafora J.W."/>
            <person name="Aime M.C."/>
        </authorList>
    </citation>
    <scope>NUCLEOTIDE SEQUENCE [LARGE SCALE GENOMIC DNA]</scope>
    <source>
        <strain evidence="2 3">MCA 4658</strain>
    </source>
</reference>
<feature type="region of interest" description="Disordered" evidence="1">
    <location>
        <begin position="454"/>
        <end position="563"/>
    </location>
</feature>
<feature type="compositionally biased region" description="Polar residues" evidence="1">
    <location>
        <begin position="1018"/>
        <end position="1027"/>
    </location>
</feature>
<feature type="region of interest" description="Disordered" evidence="1">
    <location>
        <begin position="1203"/>
        <end position="1239"/>
    </location>
</feature>
<dbReference type="OrthoDB" id="3365764at2759"/>
<organism evidence="2 3">
    <name type="scientific">Ceraceosorus guamensis</name>
    <dbReference type="NCBI Taxonomy" id="1522189"/>
    <lineage>
        <taxon>Eukaryota</taxon>
        <taxon>Fungi</taxon>
        <taxon>Dikarya</taxon>
        <taxon>Basidiomycota</taxon>
        <taxon>Ustilaginomycotina</taxon>
        <taxon>Exobasidiomycetes</taxon>
        <taxon>Ceraceosorales</taxon>
        <taxon>Ceraceosoraceae</taxon>
        <taxon>Ceraceosorus</taxon>
    </lineage>
</organism>
<feature type="region of interest" description="Disordered" evidence="1">
    <location>
        <begin position="642"/>
        <end position="688"/>
    </location>
</feature>
<feature type="region of interest" description="Disordered" evidence="1">
    <location>
        <begin position="734"/>
        <end position="754"/>
    </location>
</feature>
<feature type="compositionally biased region" description="Acidic residues" evidence="1">
    <location>
        <begin position="46"/>
        <end position="64"/>
    </location>
</feature>
<feature type="compositionally biased region" description="Low complexity" evidence="1">
    <location>
        <begin position="494"/>
        <end position="528"/>
    </location>
</feature>
<accession>A0A316W968</accession>
<proteinExistence type="predicted"/>
<feature type="region of interest" description="Disordered" evidence="1">
    <location>
        <begin position="871"/>
        <end position="1030"/>
    </location>
</feature>
<feature type="compositionally biased region" description="Low complexity" evidence="1">
    <location>
        <begin position="102"/>
        <end position="118"/>
    </location>
</feature>
<feature type="region of interest" description="Disordered" evidence="1">
    <location>
        <begin position="391"/>
        <end position="440"/>
    </location>
</feature>
<feature type="compositionally biased region" description="Basic and acidic residues" evidence="1">
    <location>
        <begin position="208"/>
        <end position="222"/>
    </location>
</feature>
<feature type="region of interest" description="Disordered" evidence="1">
    <location>
        <begin position="826"/>
        <end position="850"/>
    </location>
</feature>
<feature type="region of interest" description="Disordered" evidence="1">
    <location>
        <begin position="1"/>
        <end position="64"/>
    </location>
</feature>
<feature type="compositionally biased region" description="Polar residues" evidence="1">
    <location>
        <begin position="21"/>
        <end position="30"/>
    </location>
</feature>
<feature type="compositionally biased region" description="Basic residues" evidence="1">
    <location>
        <begin position="1078"/>
        <end position="1109"/>
    </location>
</feature>
<sequence>MPTLAQRQRAAHHGMVAPGRPQSSSSSTKVATTGKTQAQFTTTAPGDDDASSSDDSDEDLAFEMDGQELWAQNFCATCDCLIEPGAGVGAKPSVPDGDASKSTAAMTRSNSSASTSSTIDREDHVNHAAGLKSKNGTIKGRPLSSEVAKAAKDSKSTANGLSNVKRTSSAGRLHAVGGGAGMGTHKRTGSAASRLNALSDLKPTTKLNAHEKSKGVESEGKRSPALSRRSSNVSTTSGDSGRDKSARSGESSPASSSTGLPRTKKGGLLGPLSPAILKQEAEASKAPKAPPALFCSERCRLIDADRASGLGELVQYLSQPYEPSAPHAWATSGWGAAEVTPEGTTVFPTRPSSLASAPMMAYSAGYGGYVCTPESECCTCAECLDKLSSGGGTVPSGASDTTESSASASTGYMYGQPGRQKQRTKSGRIMTPHGLQGHADSYFSMVPTSAARPLDARRYSPSQTGIIDAIGSRSTAEDPEGMSATIGKQTNRVTTAPSDPRSRPSTTSEDAPGTATTGTVTPATTIVARRSPTHGLDSLRWSTALDGSDTKRHGNGTGSYAESSPMRLLRHGQHHSQPSVEHSSELAHSPFASVALGTSQASNGAATELGSSVTTLNHRLQGTTISRRRAAGGRDVPSSLVLAEGDTEHSNSAFTITDSTDSAVESKQASTQRNKHASGDRLSSSLGTPSALSALKQAAARTAAIAPTLADLREGHAEHHSGINGFTSADRAHSQALAARRASSSSNSSSSTSGWLKSLSSAWATIRGAPSSSSLETDVDQGTVPSSEAQRAKSALSSRRGSSSSYKRGELLSPAVGSLTALSSLDAQSRGEEPTPTQSLISRPAPHRGTVPAFAKDLAHSANDSVVDDLATSASSGRSGGRLGGTHESSASMQTTSTDATRLSADEEARRRRRAEHRYQRSKEITMLPPLLGHGRSASNSTPANGRPRSVRAMSGAGSVGVVDQAGRSRAGSQSQLHIGSAGSQIAPQFSGLSRPTTPAFRRSPYGSNGADFPPAVSFSNPSSLGTSPRRAGLGWGPMTAILPAPDSQHPVTHGHSSSISLGHALRPGAVHPTSARQHSHHQPMHRHQTHQQHSHVHGHGGKYAHHRGAGPVPLGHVGLLGAHPHGQGPVYGRHATTPVRSSTPRVPEDGGEMSSAAFAGADEGPATTRPPSVIGYRGSQSSLAPPRPRSVLAMRAINGGSMTPLVASPTGAPPMSPGGPRAGSATQNTRSSSGQQGRTWSYEALPGMKTYPVLNLPGRVTHDRYDEGWNLGEGDLEELMTGRRTPAPASSAEPIAAESATHTTPHSSRRKTLFYFDA</sequence>
<gene>
    <name evidence="2" type="ORF">IE81DRAFT_211696</name>
</gene>
<evidence type="ECO:0000313" key="2">
    <source>
        <dbReference type="EMBL" id="PWN45301.1"/>
    </source>
</evidence>
<feature type="compositionally biased region" description="Polar residues" evidence="1">
    <location>
        <begin position="1225"/>
        <end position="1239"/>
    </location>
</feature>
<feature type="region of interest" description="Disordered" evidence="1">
    <location>
        <begin position="1046"/>
        <end position="1188"/>
    </location>
</feature>
<feature type="compositionally biased region" description="Low complexity" evidence="1">
    <location>
        <begin position="1287"/>
        <end position="1301"/>
    </location>
</feature>
<feature type="compositionally biased region" description="Polar residues" evidence="1">
    <location>
        <begin position="971"/>
        <end position="997"/>
    </location>
</feature>
<name>A0A316W968_9BASI</name>
<feature type="compositionally biased region" description="Polar residues" evidence="1">
    <location>
        <begin position="887"/>
        <end position="901"/>
    </location>
</feature>
<feature type="compositionally biased region" description="Low complexity" evidence="1">
    <location>
        <begin position="1110"/>
        <end position="1127"/>
    </location>
</feature>
<evidence type="ECO:0000313" key="3">
    <source>
        <dbReference type="Proteomes" id="UP000245783"/>
    </source>
</evidence>
<feature type="region of interest" description="Disordered" evidence="1">
    <location>
        <begin position="86"/>
        <end position="271"/>
    </location>
</feature>
<keyword evidence="3" id="KW-1185">Reference proteome</keyword>
<feature type="region of interest" description="Disordered" evidence="1">
    <location>
        <begin position="1283"/>
        <end position="1319"/>
    </location>
</feature>
<dbReference type="RefSeq" id="XP_025372461.1">
    <property type="nucleotide sequence ID" value="XM_025510974.1"/>
</dbReference>
<dbReference type="Proteomes" id="UP000245783">
    <property type="component" value="Unassembled WGS sequence"/>
</dbReference>
<feature type="compositionally biased region" description="Low complexity" evidence="1">
    <location>
        <begin position="31"/>
        <end position="44"/>
    </location>
</feature>